<feature type="transmembrane region" description="Helical" evidence="1">
    <location>
        <begin position="353"/>
        <end position="371"/>
    </location>
</feature>
<evidence type="ECO:0000313" key="4">
    <source>
        <dbReference type="Proteomes" id="UP001370348"/>
    </source>
</evidence>
<feature type="transmembrane region" description="Helical" evidence="1">
    <location>
        <begin position="207"/>
        <end position="227"/>
    </location>
</feature>
<dbReference type="EMBL" id="CP089984">
    <property type="protein sequence ID" value="WXB12026.1"/>
    <property type="molecule type" value="Genomic_DNA"/>
</dbReference>
<protein>
    <recommendedName>
        <fullName evidence="5">Glycosyltransferase RgtA/B/C/D-like domain-containing protein</fullName>
    </recommendedName>
</protein>
<dbReference type="Proteomes" id="UP001370348">
    <property type="component" value="Chromosome"/>
</dbReference>
<feature type="transmembrane region" description="Helical" evidence="1">
    <location>
        <begin position="378"/>
        <end position="397"/>
    </location>
</feature>
<evidence type="ECO:0000256" key="1">
    <source>
        <dbReference type="SAM" id="Phobius"/>
    </source>
</evidence>
<feature type="transmembrane region" description="Helical" evidence="1">
    <location>
        <begin position="133"/>
        <end position="151"/>
    </location>
</feature>
<organism evidence="3 4">
    <name type="scientific">Pendulispora albinea</name>
    <dbReference type="NCBI Taxonomy" id="2741071"/>
    <lineage>
        <taxon>Bacteria</taxon>
        <taxon>Pseudomonadati</taxon>
        <taxon>Myxococcota</taxon>
        <taxon>Myxococcia</taxon>
        <taxon>Myxococcales</taxon>
        <taxon>Sorangiineae</taxon>
        <taxon>Pendulisporaceae</taxon>
        <taxon>Pendulispora</taxon>
    </lineage>
</organism>
<feature type="signal peptide" evidence="2">
    <location>
        <begin position="1"/>
        <end position="22"/>
    </location>
</feature>
<evidence type="ECO:0000256" key="2">
    <source>
        <dbReference type="SAM" id="SignalP"/>
    </source>
</evidence>
<sequence length="461" mass="49836">MTIKIVLAVLALALAAGLTLGAALDVSQAWDVWSYHLPFAARIVGMSDPSTYAFSADNEARFAGFPLVAEALQGVLWRVSGRPESANFVALLSLFGLVTYLFRVHAVPPAVGLLALVAIPLVQTHAAAGYIDLPANVCAALLLLTTYQALVRRDPVPLRLVLQAALFAALAANMKFQMLPAVVLGLGALFACAVLRRGPGAMGTKRTLLVFAAALPIVFATPIKNVVRYHNPVWPEEVHVLGVDFPHLEEAYASSPAYLEHASRPRRFAWSLFEVGLPPIASQRRWSIDQYTPPSEPGYRMGGYFGAYVGLHLAALIGAASRRRSREATMALLGVGAVTLVTCALPQSHELRYYLYWMLLLVSVNLALWAGSAPRLTGLIAAGACAIVLWGTSARYVHPSGDSFAALLARRVDRSIVERAADGERICVAREPWTFLYARTFHPHLARYTVQEATSEAACAR</sequence>
<evidence type="ECO:0008006" key="5">
    <source>
        <dbReference type="Google" id="ProtNLM"/>
    </source>
</evidence>
<keyword evidence="4" id="KW-1185">Reference proteome</keyword>
<feature type="transmembrane region" description="Helical" evidence="1">
    <location>
        <begin position="178"/>
        <end position="195"/>
    </location>
</feature>
<feature type="transmembrane region" description="Helical" evidence="1">
    <location>
        <begin position="109"/>
        <end position="127"/>
    </location>
</feature>
<evidence type="ECO:0000313" key="3">
    <source>
        <dbReference type="EMBL" id="WXB12026.1"/>
    </source>
</evidence>
<reference evidence="3 4" key="1">
    <citation type="submission" date="2021-12" db="EMBL/GenBank/DDBJ databases">
        <title>Discovery of the Pendulisporaceae a myxobacterial family with distinct sporulation behavior and unique specialized metabolism.</title>
        <authorList>
            <person name="Garcia R."/>
            <person name="Popoff A."/>
            <person name="Bader C.D."/>
            <person name="Loehr J."/>
            <person name="Walesch S."/>
            <person name="Walt C."/>
            <person name="Boldt J."/>
            <person name="Bunk B."/>
            <person name="Haeckl F.J.F.P.J."/>
            <person name="Gunesch A.P."/>
            <person name="Birkelbach J."/>
            <person name="Nuebel U."/>
            <person name="Pietschmann T."/>
            <person name="Bach T."/>
            <person name="Mueller R."/>
        </authorList>
    </citation>
    <scope>NUCLEOTIDE SEQUENCE [LARGE SCALE GENOMIC DNA]</scope>
    <source>
        <strain evidence="3 4">MSr11954</strain>
    </source>
</reference>
<keyword evidence="2" id="KW-0732">Signal</keyword>
<keyword evidence="1" id="KW-0472">Membrane</keyword>
<gene>
    <name evidence="3" type="ORF">LZC94_29750</name>
</gene>
<name>A0ABZ2LS90_9BACT</name>
<keyword evidence="1" id="KW-0812">Transmembrane</keyword>
<dbReference type="RefSeq" id="WP_394821643.1">
    <property type="nucleotide sequence ID" value="NZ_CP089984.1"/>
</dbReference>
<feature type="chain" id="PRO_5045073791" description="Glycosyltransferase RgtA/B/C/D-like domain-containing protein" evidence="2">
    <location>
        <begin position="23"/>
        <end position="461"/>
    </location>
</feature>
<proteinExistence type="predicted"/>
<feature type="transmembrane region" description="Helical" evidence="1">
    <location>
        <begin position="301"/>
        <end position="321"/>
    </location>
</feature>
<accession>A0ABZ2LS90</accession>
<keyword evidence="1" id="KW-1133">Transmembrane helix</keyword>